<dbReference type="CDD" id="cd00886">
    <property type="entry name" value="MogA_MoaB"/>
    <property type="match status" value="1"/>
</dbReference>
<name>A0A5C5VS14_9BACT</name>
<dbReference type="SMART" id="SM00852">
    <property type="entry name" value="MoCF_biosynth"/>
    <property type="match status" value="1"/>
</dbReference>
<dbReference type="GO" id="GO:0061598">
    <property type="term" value="F:molybdopterin adenylyltransferase activity"/>
    <property type="evidence" value="ECO:0007669"/>
    <property type="project" value="UniProtKB-EC"/>
</dbReference>
<evidence type="ECO:0000256" key="4">
    <source>
        <dbReference type="ARBA" id="ARBA00023150"/>
    </source>
</evidence>
<comment type="function">
    <text evidence="6">Catalyzes the conversion of (8S)-3',8-cyclo-7,8-dihydroguanosine 5'-triphosphate to cyclic pyranopterin monophosphate (cPMP).</text>
</comment>
<keyword evidence="10" id="KW-1185">Reference proteome</keyword>
<dbReference type="InterPro" id="IPR036425">
    <property type="entry name" value="MoaB/Mog-like_dom_sf"/>
</dbReference>
<gene>
    <name evidence="9" type="primary">moaC</name>
    <name evidence="9" type="ORF">Pla111_31410</name>
</gene>
<comment type="function">
    <text evidence="7">Catalyzes the adenylation of molybdopterin as part of the biosynthesis of the molybdenum-cofactor.</text>
</comment>
<dbReference type="InterPro" id="IPR036522">
    <property type="entry name" value="MoaC_sf"/>
</dbReference>
<dbReference type="InterPro" id="IPR051920">
    <property type="entry name" value="MPT_Adenylyltrnsfr/MoaC-Rel"/>
</dbReference>
<evidence type="ECO:0000313" key="9">
    <source>
        <dbReference type="EMBL" id="TWT41426.1"/>
    </source>
</evidence>
<dbReference type="NCBIfam" id="TIGR00177">
    <property type="entry name" value="molyb_syn"/>
    <property type="match status" value="1"/>
</dbReference>
<dbReference type="Pfam" id="PF01967">
    <property type="entry name" value="MoaC"/>
    <property type="match status" value="1"/>
</dbReference>
<dbReference type="EC" id="2.7.7.75" evidence="2"/>
<dbReference type="SUPFAM" id="SSF55040">
    <property type="entry name" value="Molybdenum cofactor biosynthesis protein C, MoaC"/>
    <property type="match status" value="1"/>
</dbReference>
<dbReference type="PIRSF" id="PIRSF036594">
    <property type="entry name" value="MoaC_MogA"/>
    <property type="match status" value="1"/>
</dbReference>
<comment type="caution">
    <text evidence="9">The sequence shown here is derived from an EMBL/GenBank/DDBJ whole genome shotgun (WGS) entry which is preliminary data.</text>
</comment>
<dbReference type="Proteomes" id="UP000318995">
    <property type="component" value="Unassembled WGS sequence"/>
</dbReference>
<dbReference type="InterPro" id="IPR002820">
    <property type="entry name" value="Mopterin_CF_biosynth-C_dom"/>
</dbReference>
<dbReference type="UniPathway" id="UPA00344"/>
<evidence type="ECO:0000256" key="3">
    <source>
        <dbReference type="ARBA" id="ARBA00013491"/>
    </source>
</evidence>
<evidence type="ECO:0000256" key="5">
    <source>
        <dbReference type="ARBA" id="ARBA00051131"/>
    </source>
</evidence>
<protein>
    <recommendedName>
        <fullName evidence="3">Molybdopterin adenylyltransferase</fullName>
        <ecNumber evidence="2">2.7.7.75</ecNumber>
    </recommendedName>
</protein>
<feature type="domain" description="MoaB/Mog" evidence="8">
    <location>
        <begin position="151"/>
        <end position="297"/>
    </location>
</feature>
<evidence type="ECO:0000256" key="2">
    <source>
        <dbReference type="ARBA" id="ARBA00012509"/>
    </source>
</evidence>
<dbReference type="GO" id="GO:0006777">
    <property type="term" value="P:Mo-molybdopterin cofactor biosynthetic process"/>
    <property type="evidence" value="ECO:0007669"/>
    <property type="project" value="UniProtKB-KW"/>
</dbReference>
<dbReference type="InterPro" id="IPR012247">
    <property type="entry name" value="MoaC_MogA"/>
</dbReference>
<reference evidence="9 10" key="1">
    <citation type="submission" date="2019-02" db="EMBL/GenBank/DDBJ databases">
        <title>Deep-cultivation of Planctomycetes and their phenomic and genomic characterization uncovers novel biology.</title>
        <authorList>
            <person name="Wiegand S."/>
            <person name="Jogler M."/>
            <person name="Boedeker C."/>
            <person name="Pinto D."/>
            <person name="Vollmers J."/>
            <person name="Rivas-Marin E."/>
            <person name="Kohn T."/>
            <person name="Peeters S.H."/>
            <person name="Heuer A."/>
            <person name="Rast P."/>
            <person name="Oberbeckmann S."/>
            <person name="Bunk B."/>
            <person name="Jeske O."/>
            <person name="Meyerdierks A."/>
            <person name="Storesund J.E."/>
            <person name="Kallscheuer N."/>
            <person name="Luecker S."/>
            <person name="Lage O.M."/>
            <person name="Pohl T."/>
            <person name="Merkel B.J."/>
            <person name="Hornburger P."/>
            <person name="Mueller R.-W."/>
            <person name="Bruemmer F."/>
            <person name="Labrenz M."/>
            <person name="Spormann A.M."/>
            <person name="Op Den Camp H."/>
            <person name="Overmann J."/>
            <person name="Amann R."/>
            <person name="Jetten M.S.M."/>
            <person name="Mascher T."/>
            <person name="Medema M.H."/>
            <person name="Devos D.P."/>
            <person name="Kaster A.-K."/>
            <person name="Ovreas L."/>
            <person name="Rohde M."/>
            <person name="Galperin M.Y."/>
            <person name="Jogler C."/>
        </authorList>
    </citation>
    <scope>NUCLEOTIDE SEQUENCE [LARGE SCALE GENOMIC DNA]</scope>
    <source>
        <strain evidence="9 10">Pla111</strain>
    </source>
</reference>
<evidence type="ECO:0000256" key="7">
    <source>
        <dbReference type="ARBA" id="ARBA00058212"/>
    </source>
</evidence>
<dbReference type="InterPro" id="IPR001453">
    <property type="entry name" value="MoaB/Mog_dom"/>
</dbReference>
<organism evidence="9 10">
    <name type="scientific">Botrimarina hoheduenensis</name>
    <dbReference type="NCBI Taxonomy" id="2528000"/>
    <lineage>
        <taxon>Bacteria</taxon>
        <taxon>Pseudomonadati</taxon>
        <taxon>Planctomycetota</taxon>
        <taxon>Planctomycetia</taxon>
        <taxon>Pirellulales</taxon>
        <taxon>Lacipirellulaceae</taxon>
        <taxon>Botrimarina</taxon>
    </lineage>
</organism>
<comment type="catalytic activity">
    <reaction evidence="5">
        <text>molybdopterin + ATP + H(+) = adenylyl-molybdopterin + diphosphate</text>
        <dbReference type="Rhea" id="RHEA:31331"/>
        <dbReference type="ChEBI" id="CHEBI:15378"/>
        <dbReference type="ChEBI" id="CHEBI:30616"/>
        <dbReference type="ChEBI" id="CHEBI:33019"/>
        <dbReference type="ChEBI" id="CHEBI:58698"/>
        <dbReference type="ChEBI" id="CHEBI:62727"/>
        <dbReference type="EC" id="2.7.7.75"/>
    </reaction>
</comment>
<accession>A0A5C5VS14</accession>
<dbReference type="Pfam" id="PF00994">
    <property type="entry name" value="MoCF_biosynth"/>
    <property type="match status" value="1"/>
</dbReference>
<dbReference type="PANTHER" id="PTHR43764:SF1">
    <property type="entry name" value="MOLYBDOPTERIN MOLYBDOTRANSFERASE"/>
    <property type="match status" value="1"/>
</dbReference>
<dbReference type="PANTHER" id="PTHR43764">
    <property type="entry name" value="MOLYBDENUM COFACTOR BIOSYNTHESIS"/>
    <property type="match status" value="1"/>
</dbReference>
<dbReference type="Gene3D" id="3.40.980.10">
    <property type="entry name" value="MoaB/Mog-like domain"/>
    <property type="match status" value="1"/>
</dbReference>
<dbReference type="PROSITE" id="PS01078">
    <property type="entry name" value="MOCF_BIOSYNTHESIS_1"/>
    <property type="match status" value="1"/>
</dbReference>
<dbReference type="EMBL" id="SJPH01000009">
    <property type="protein sequence ID" value="TWT41426.1"/>
    <property type="molecule type" value="Genomic_DNA"/>
</dbReference>
<evidence type="ECO:0000256" key="1">
    <source>
        <dbReference type="ARBA" id="ARBA00005046"/>
    </source>
</evidence>
<dbReference type="Gene3D" id="3.30.70.640">
    <property type="entry name" value="Molybdopterin cofactor biosynthesis C (MoaC) domain"/>
    <property type="match status" value="1"/>
</dbReference>
<keyword evidence="4" id="KW-0501">Molybdenum cofactor biosynthesis</keyword>
<evidence type="ECO:0000313" key="10">
    <source>
        <dbReference type="Proteomes" id="UP000318995"/>
    </source>
</evidence>
<evidence type="ECO:0000256" key="6">
    <source>
        <dbReference type="ARBA" id="ARBA00055087"/>
    </source>
</evidence>
<comment type="pathway">
    <text evidence="1">Cofactor biosynthesis; molybdopterin biosynthesis.</text>
</comment>
<dbReference type="SUPFAM" id="SSF53218">
    <property type="entry name" value="Molybdenum cofactor biosynthesis proteins"/>
    <property type="match status" value="1"/>
</dbReference>
<dbReference type="InterPro" id="IPR008284">
    <property type="entry name" value="MoCF_biosynth_CS"/>
</dbReference>
<proteinExistence type="predicted"/>
<evidence type="ECO:0000259" key="8">
    <source>
        <dbReference type="SMART" id="SM00852"/>
    </source>
</evidence>
<sequence>MVDVGSKPMTDRQAVAEGRVVVGPKVAAAIRANTLKKGDLLQVARLGGVQTAKRTADLILMCHPLPLAHIEVEAELDGEVVLIRATTRVVAQTGVEMEALAAVAGAALNVVDMGKSLNPAITIESLRVVEKHGGKSGPRVKPIAETGLRFAILTASDSRSSGAMQDLATGPLAEAAAALLGANLVATALVPDEENTIAGQLAQWVAAEPAPHLILTTGGTGMGPRDVTPEATARVIERPHPGLLELARSRCLPGKPHAFLSRAIAGVAGKTLIINLPGSPLGAVETLRLMADVLPHALETLRGSETTHPLA</sequence>
<dbReference type="AlphaFoldDB" id="A0A5C5VS14"/>